<evidence type="ECO:0000256" key="2">
    <source>
        <dbReference type="ARBA" id="ARBA00022840"/>
    </source>
</evidence>
<feature type="binding site" evidence="3">
    <location>
        <position position="52"/>
    </location>
    <ligand>
        <name>ATP</name>
        <dbReference type="ChEBI" id="CHEBI:30616"/>
    </ligand>
</feature>
<proteinExistence type="predicted"/>
<dbReference type="InterPro" id="IPR000719">
    <property type="entry name" value="Prot_kinase_dom"/>
</dbReference>
<dbReference type="PROSITE" id="PS00107">
    <property type="entry name" value="PROTEIN_KINASE_ATP"/>
    <property type="match status" value="1"/>
</dbReference>
<dbReference type="SUPFAM" id="SSF56112">
    <property type="entry name" value="Protein kinase-like (PK-like)"/>
    <property type="match status" value="1"/>
</dbReference>
<sequence length="454" mass="51331">MQRVPEKWLIEATNIKLAKEKPIGSGNFADVYRGTFARKNKQKLAAIKIVRKKRGEESVTISEDETSCLAEMNNEALIMSLLQNPNVTEFFGISVDQMVMIVMEYCPGGSLDVHLQTMKASISPCGCLLHCCSPSNVIAISERVQYMTEICSGMKYLERKQVVHRDLATRNVLISASGQLKIADFGLSLSPVVELTRASSRNVPVRWMAPESLKKKSEFTSKSDVWSFGVLCFEIFNYGVKPWADKPVKWIATEIRRCHTPKMSNRTPRKIRELVQSCWKANPAERPSFASLLGLLVYMQHIRFGQPPAHKFSLNKLKTVTRSNAPETEDTESILIDLDYVATKSVEKEKDKKQKSCMSQALMSQMHEPEDKGNEQISMRSVIDLVPVPIGYVFASCQRSILFFRVNGRKSIIPGKKMSCETVHDNDDEKEDHANTILVTKETVDEMDPTEREK</sequence>
<dbReference type="PANTHER" id="PTHR24418">
    <property type="entry name" value="TYROSINE-PROTEIN KINASE"/>
    <property type="match status" value="1"/>
</dbReference>
<feature type="domain" description="Protein kinase" evidence="4">
    <location>
        <begin position="17"/>
        <end position="304"/>
    </location>
</feature>
<evidence type="ECO:0000313" key="6">
    <source>
        <dbReference type="WBParaSite" id="L893_g27058.t1"/>
    </source>
</evidence>
<dbReference type="SMART" id="SM00219">
    <property type="entry name" value="TyrKc"/>
    <property type="match status" value="1"/>
</dbReference>
<dbReference type="InterPro" id="IPR001245">
    <property type="entry name" value="Ser-Thr/Tyr_kinase_cat_dom"/>
</dbReference>
<evidence type="ECO:0000313" key="5">
    <source>
        <dbReference type="Proteomes" id="UP000095287"/>
    </source>
</evidence>
<dbReference type="Pfam" id="PF07714">
    <property type="entry name" value="PK_Tyr_Ser-Thr"/>
    <property type="match status" value="1"/>
</dbReference>
<keyword evidence="1 3" id="KW-0547">Nucleotide-binding</keyword>
<dbReference type="GO" id="GO:0004713">
    <property type="term" value="F:protein tyrosine kinase activity"/>
    <property type="evidence" value="ECO:0007669"/>
    <property type="project" value="InterPro"/>
</dbReference>
<dbReference type="InterPro" id="IPR020635">
    <property type="entry name" value="Tyr_kinase_cat_dom"/>
</dbReference>
<dbReference type="Gene3D" id="1.10.510.10">
    <property type="entry name" value="Transferase(Phosphotransferase) domain 1"/>
    <property type="match status" value="1"/>
</dbReference>
<dbReference type="InterPro" id="IPR011009">
    <property type="entry name" value="Kinase-like_dom_sf"/>
</dbReference>
<dbReference type="CDD" id="cd00192">
    <property type="entry name" value="PTKc"/>
    <property type="match status" value="1"/>
</dbReference>
<accession>A0A1I7ZJ44</accession>
<keyword evidence="5" id="KW-1185">Reference proteome</keyword>
<evidence type="ECO:0000256" key="3">
    <source>
        <dbReference type="PROSITE-ProRule" id="PRU10141"/>
    </source>
</evidence>
<evidence type="ECO:0000259" key="4">
    <source>
        <dbReference type="PROSITE" id="PS50011"/>
    </source>
</evidence>
<protein>
    <submittedName>
        <fullName evidence="6">Protein kinase domain-containing protein</fullName>
    </submittedName>
</protein>
<name>A0A1I7ZJ44_9BILA</name>
<dbReference type="WBParaSite" id="L893_g27058.t1">
    <property type="protein sequence ID" value="L893_g27058.t1"/>
    <property type="gene ID" value="L893_g27058"/>
</dbReference>
<dbReference type="InterPro" id="IPR050198">
    <property type="entry name" value="Non-receptor_tyrosine_kinases"/>
</dbReference>
<dbReference type="GO" id="GO:0005524">
    <property type="term" value="F:ATP binding"/>
    <property type="evidence" value="ECO:0007669"/>
    <property type="project" value="UniProtKB-UniRule"/>
</dbReference>
<dbReference type="PROSITE" id="PS00109">
    <property type="entry name" value="PROTEIN_KINASE_TYR"/>
    <property type="match status" value="1"/>
</dbReference>
<dbReference type="PRINTS" id="PR00109">
    <property type="entry name" value="TYRKINASE"/>
</dbReference>
<evidence type="ECO:0000256" key="1">
    <source>
        <dbReference type="ARBA" id="ARBA00022741"/>
    </source>
</evidence>
<organism evidence="5 6">
    <name type="scientific">Steinernema glaseri</name>
    <dbReference type="NCBI Taxonomy" id="37863"/>
    <lineage>
        <taxon>Eukaryota</taxon>
        <taxon>Metazoa</taxon>
        <taxon>Ecdysozoa</taxon>
        <taxon>Nematoda</taxon>
        <taxon>Chromadorea</taxon>
        <taxon>Rhabditida</taxon>
        <taxon>Tylenchina</taxon>
        <taxon>Panagrolaimomorpha</taxon>
        <taxon>Strongyloidoidea</taxon>
        <taxon>Steinernematidae</taxon>
        <taxon>Steinernema</taxon>
    </lineage>
</organism>
<dbReference type="Proteomes" id="UP000095287">
    <property type="component" value="Unplaced"/>
</dbReference>
<dbReference type="InterPro" id="IPR017441">
    <property type="entry name" value="Protein_kinase_ATP_BS"/>
</dbReference>
<dbReference type="InterPro" id="IPR008266">
    <property type="entry name" value="Tyr_kinase_AS"/>
</dbReference>
<dbReference type="AlphaFoldDB" id="A0A1I7ZJ44"/>
<keyword evidence="2 3" id="KW-0067">ATP-binding</keyword>
<reference evidence="6" key="1">
    <citation type="submission" date="2016-11" db="UniProtKB">
        <authorList>
            <consortium name="WormBaseParasite"/>
        </authorList>
    </citation>
    <scope>IDENTIFICATION</scope>
</reference>
<dbReference type="PROSITE" id="PS50011">
    <property type="entry name" value="PROTEIN_KINASE_DOM"/>
    <property type="match status" value="1"/>
</dbReference>